<dbReference type="Gene3D" id="3.20.20.80">
    <property type="entry name" value="Glycosidases"/>
    <property type="match status" value="1"/>
</dbReference>
<accession>A0ABM5LMT3</accession>
<dbReference type="SMART" id="SM00633">
    <property type="entry name" value="Glyco_10"/>
    <property type="match status" value="1"/>
</dbReference>
<feature type="domain" description="GH10" evidence="8">
    <location>
        <begin position="9"/>
        <end position="341"/>
    </location>
</feature>
<evidence type="ECO:0000256" key="4">
    <source>
        <dbReference type="ARBA" id="ARBA00023295"/>
    </source>
</evidence>
<dbReference type="InterPro" id="IPR001000">
    <property type="entry name" value="GH10_dom"/>
</dbReference>
<dbReference type="PRINTS" id="PR00134">
    <property type="entry name" value="GLHYDRLASE10"/>
</dbReference>
<evidence type="ECO:0000256" key="5">
    <source>
        <dbReference type="ARBA" id="ARBA00023326"/>
    </source>
</evidence>
<reference evidence="9 10" key="1">
    <citation type="submission" date="2010-05" db="EMBL/GenBank/DDBJ databases">
        <title>Complete sequence of Thermoanaerobacter mathranii subsp. mathranii mathranii str. A3.</title>
        <authorList>
            <consortium name="US DOE Joint Genome Institute"/>
            <person name="Lucas S."/>
            <person name="Copeland A."/>
            <person name="Lapidus A."/>
            <person name="Cheng J.-F."/>
            <person name="Bruce D."/>
            <person name="Goodwin L."/>
            <person name="Pitluck S."/>
            <person name="Held B."/>
            <person name="Detter J.C."/>
            <person name="Han C."/>
            <person name="Tapia R."/>
            <person name="Land M."/>
            <person name="Hauser L."/>
            <person name="Kyrpides N."/>
            <person name="Mikhailova N."/>
            <person name="Zhou J."/>
            <person name="Hemme C."/>
            <person name="Woyke T."/>
        </authorList>
    </citation>
    <scope>NUCLEOTIDE SEQUENCE [LARGE SCALE GENOMIC DNA]</scope>
    <source>
        <strain evidence="9 10">A3</strain>
    </source>
</reference>
<dbReference type="PROSITE" id="PS51760">
    <property type="entry name" value="GH10_2"/>
    <property type="match status" value="1"/>
</dbReference>
<dbReference type="EMBL" id="CP002032">
    <property type="protein sequence ID" value="ADH60030.1"/>
    <property type="molecule type" value="Genomic_DNA"/>
</dbReference>
<dbReference type="RefSeq" id="WP_013149671.1">
    <property type="nucleotide sequence ID" value="NC_014209.1"/>
</dbReference>
<evidence type="ECO:0000259" key="8">
    <source>
        <dbReference type="PROSITE" id="PS51760"/>
    </source>
</evidence>
<evidence type="ECO:0000313" key="10">
    <source>
        <dbReference type="Proteomes" id="UP000002064"/>
    </source>
</evidence>
<keyword evidence="2 7" id="KW-0378">Hydrolase</keyword>
<comment type="similarity">
    <text evidence="1 7">Belongs to the glycosyl hydrolase 10 (cellulase F) family.</text>
</comment>
<keyword evidence="4 7" id="KW-0326">Glycosidase</keyword>
<evidence type="ECO:0000256" key="3">
    <source>
        <dbReference type="ARBA" id="ARBA00023277"/>
    </source>
</evidence>
<evidence type="ECO:0000256" key="2">
    <source>
        <dbReference type="ARBA" id="ARBA00022801"/>
    </source>
</evidence>
<evidence type="ECO:0000313" key="9">
    <source>
        <dbReference type="EMBL" id="ADH60030.1"/>
    </source>
</evidence>
<feature type="active site" description="Nucleophile" evidence="6">
    <location>
        <position position="251"/>
    </location>
</feature>
<dbReference type="InterPro" id="IPR031158">
    <property type="entry name" value="GH10_AS"/>
</dbReference>
<dbReference type="PANTHER" id="PTHR31490">
    <property type="entry name" value="GLYCOSYL HYDROLASE"/>
    <property type="match status" value="1"/>
</dbReference>
<dbReference type="Proteomes" id="UP000002064">
    <property type="component" value="Chromosome"/>
</dbReference>
<protein>
    <recommendedName>
        <fullName evidence="7">Beta-xylanase</fullName>
        <ecNumber evidence="7">3.2.1.8</ecNumber>
    </recommendedName>
</protein>
<keyword evidence="10" id="KW-1185">Reference proteome</keyword>
<dbReference type="InterPro" id="IPR017853">
    <property type="entry name" value="GH"/>
</dbReference>
<dbReference type="SUPFAM" id="SSF51445">
    <property type="entry name" value="(Trans)glycosidases"/>
    <property type="match status" value="1"/>
</dbReference>
<dbReference type="GO" id="GO:0031176">
    <property type="term" value="F:endo-1,4-beta-xylanase activity"/>
    <property type="evidence" value="ECO:0007669"/>
    <property type="project" value="UniProtKB-EC"/>
</dbReference>
<organism evidence="9 10">
    <name type="scientific">Thermoanaerobacter mathranii subsp. mathranii (strain DSM 11426 / CCUG 53645 / CIP 108742 / A3)</name>
    <dbReference type="NCBI Taxonomy" id="583358"/>
    <lineage>
        <taxon>Bacteria</taxon>
        <taxon>Bacillati</taxon>
        <taxon>Bacillota</taxon>
        <taxon>Clostridia</taxon>
        <taxon>Thermoanaerobacterales</taxon>
        <taxon>Thermoanaerobacteraceae</taxon>
        <taxon>Thermoanaerobacter</taxon>
    </lineage>
</organism>
<comment type="catalytic activity">
    <reaction evidence="7">
        <text>Endohydrolysis of (1-&gt;4)-beta-D-xylosidic linkages in xylans.</text>
        <dbReference type="EC" id="3.2.1.8"/>
    </reaction>
</comment>
<gene>
    <name evidence="9" type="ordered locus">Tmath_0247</name>
</gene>
<dbReference type="PANTHER" id="PTHR31490:SF90">
    <property type="entry name" value="ENDO-1,4-BETA-XYLANASE A"/>
    <property type="match status" value="1"/>
</dbReference>
<name>A0ABM5LMT3_THEM3</name>
<evidence type="ECO:0000256" key="6">
    <source>
        <dbReference type="PROSITE-ProRule" id="PRU10061"/>
    </source>
</evidence>
<keyword evidence="3 7" id="KW-0119">Carbohydrate metabolism</keyword>
<dbReference type="Pfam" id="PF00331">
    <property type="entry name" value="Glyco_hydro_10"/>
    <property type="match status" value="1"/>
</dbReference>
<dbReference type="EC" id="3.2.1.8" evidence="7"/>
<keyword evidence="5 7" id="KW-0624">Polysaccharide degradation</keyword>
<proteinExistence type="inferred from homology"/>
<evidence type="ECO:0000256" key="7">
    <source>
        <dbReference type="RuleBase" id="RU361174"/>
    </source>
</evidence>
<dbReference type="InterPro" id="IPR044846">
    <property type="entry name" value="GH10"/>
</dbReference>
<evidence type="ECO:0000256" key="1">
    <source>
        <dbReference type="ARBA" id="ARBA00007495"/>
    </source>
</evidence>
<dbReference type="PROSITE" id="PS00591">
    <property type="entry name" value="GH10_1"/>
    <property type="match status" value="1"/>
</dbReference>
<sequence>MFIENKNGINGTISLKEVYKDYFLIGAAVEVEDLEDGLHRQLLLKHFNSLTAENAMKFERIHPKEDEFNFKDADKIVEFAMENNLKVRGHTFVWHNQTPEWVFKDKTGNEVSKELLLERLKFHINTVCNHYKNKIYAWDVVNEAIEDKEDYVLRKSPWYRIIGKEYVELAFKFVREADPEVELYYNDYNNEKPYKLYKTYDFLKSLLDKGIPIDGIGIQGHWDIYDEGLFDNLKRAIELYASLGLKIQITELDISMFEFENKTREVLIPTAEMLELQALTYKKLFEIFRSYKGIITSVTFWGISDKHTWKDNFPVKGRKDWPLLFDEKQNPKKAFFEIVDF</sequence>